<dbReference type="PANTHER" id="PTHR12586:SF1">
    <property type="entry name" value="CDP-DIACYLGLYCEROL--GLYCEROL-3-PHOSPHATE 3-PHOSPHATIDYLTRANSFERASE, MITOCHONDRIAL"/>
    <property type="match status" value="1"/>
</dbReference>
<dbReference type="AlphaFoldDB" id="A0A0D7BL61"/>
<organism evidence="12 13">
    <name type="scientific">Cylindrobasidium torrendii FP15055 ss-10</name>
    <dbReference type="NCBI Taxonomy" id="1314674"/>
    <lineage>
        <taxon>Eukaryota</taxon>
        <taxon>Fungi</taxon>
        <taxon>Dikarya</taxon>
        <taxon>Basidiomycota</taxon>
        <taxon>Agaricomycotina</taxon>
        <taxon>Agaricomycetes</taxon>
        <taxon>Agaricomycetidae</taxon>
        <taxon>Agaricales</taxon>
        <taxon>Marasmiineae</taxon>
        <taxon>Physalacriaceae</taxon>
        <taxon>Cylindrobasidium</taxon>
    </lineage>
</organism>
<comment type="subcellular location">
    <subcellularLocation>
        <location evidence="10">Mitochondrion</location>
    </subcellularLocation>
</comment>
<accession>A0A0D7BL61</accession>
<comment type="catalytic activity">
    <reaction evidence="9 10">
        <text>a CDP-1,2-diacyl-sn-glycerol + sn-glycerol 3-phosphate = a 1,2-diacyl-sn-glycero-3-phospho-(1'-sn-glycero-3'-phosphate) + CMP + H(+)</text>
        <dbReference type="Rhea" id="RHEA:12593"/>
        <dbReference type="ChEBI" id="CHEBI:15378"/>
        <dbReference type="ChEBI" id="CHEBI:57597"/>
        <dbReference type="ChEBI" id="CHEBI:58332"/>
        <dbReference type="ChEBI" id="CHEBI:60110"/>
        <dbReference type="ChEBI" id="CHEBI:60377"/>
        <dbReference type="EC" id="2.7.8.5"/>
    </reaction>
</comment>
<dbReference type="GO" id="GO:0008444">
    <property type="term" value="F:CDP-diacylglycerol-glycerol-3-phosphate 3-phosphatidyltransferase activity"/>
    <property type="evidence" value="ECO:0007669"/>
    <property type="project" value="UniProtKB-EC"/>
</dbReference>
<gene>
    <name evidence="12" type="ORF">CYLTODRAFT_369694</name>
</gene>
<evidence type="ECO:0000256" key="2">
    <source>
        <dbReference type="ARBA" id="ARBA00010682"/>
    </source>
</evidence>
<dbReference type="GO" id="GO:0032049">
    <property type="term" value="P:cardiolipin biosynthetic process"/>
    <property type="evidence" value="ECO:0007669"/>
    <property type="project" value="InterPro"/>
</dbReference>
<dbReference type="CDD" id="cd09135">
    <property type="entry name" value="PLDc_PGS1_euk_1"/>
    <property type="match status" value="1"/>
</dbReference>
<keyword evidence="10" id="KW-0547">Nucleotide-binding</keyword>
<dbReference type="InterPro" id="IPR016270">
    <property type="entry name" value="PGS1"/>
</dbReference>
<keyword evidence="7 10" id="KW-0594">Phospholipid biosynthesis</keyword>
<dbReference type="PIRSF" id="PIRSF000850">
    <property type="entry name" value="Phospholipase_D_PSS"/>
    <property type="match status" value="1"/>
</dbReference>
<keyword evidence="3 10" id="KW-0444">Lipid biosynthesis</keyword>
<reference evidence="12 13" key="1">
    <citation type="journal article" date="2015" name="Fungal Genet. Biol.">
        <title>Evolution of novel wood decay mechanisms in Agaricales revealed by the genome sequences of Fistulina hepatica and Cylindrobasidium torrendii.</title>
        <authorList>
            <person name="Floudas D."/>
            <person name="Held B.W."/>
            <person name="Riley R."/>
            <person name="Nagy L.G."/>
            <person name="Koehler G."/>
            <person name="Ransdell A.S."/>
            <person name="Younus H."/>
            <person name="Chow J."/>
            <person name="Chiniquy J."/>
            <person name="Lipzen A."/>
            <person name="Tritt A."/>
            <person name="Sun H."/>
            <person name="Haridas S."/>
            <person name="LaButti K."/>
            <person name="Ohm R.A."/>
            <person name="Kues U."/>
            <person name="Blanchette R.A."/>
            <person name="Grigoriev I.V."/>
            <person name="Minto R.E."/>
            <person name="Hibbett D.S."/>
        </authorList>
    </citation>
    <scope>NUCLEOTIDE SEQUENCE [LARGE SCALE GENOMIC DNA]</scope>
    <source>
        <strain evidence="12 13">FP15055 ss-10</strain>
    </source>
</reference>
<dbReference type="Proteomes" id="UP000054007">
    <property type="component" value="Unassembled WGS sequence"/>
</dbReference>
<dbReference type="CDD" id="cd09137">
    <property type="entry name" value="PLDc_PGS1_euk_2"/>
    <property type="match status" value="1"/>
</dbReference>
<dbReference type="PANTHER" id="PTHR12586">
    <property type="entry name" value="CDP-DIACYLGLYCEROL--SERINE O-PHOSPHATIDYLTRANSFERASE"/>
    <property type="match status" value="1"/>
</dbReference>
<evidence type="ECO:0000313" key="13">
    <source>
        <dbReference type="Proteomes" id="UP000054007"/>
    </source>
</evidence>
<keyword evidence="6 10" id="KW-0443">Lipid metabolism</keyword>
<keyword evidence="8 10" id="KW-1208">Phospholipid metabolism</keyword>
<dbReference type="UniPathway" id="UPA00084">
    <property type="reaction ID" value="UER00503"/>
</dbReference>
<proteinExistence type="inferred from homology"/>
<sequence length="486" mass="55326">MLTTLRRAGRRALSTKAAVSDFSQALARRQPTFPVPANNIRILAEPREFYTSILDIIGRAQRRIFLSSLYIGSSETELLQALQNALERKPGLEVTIQLDLNRSTRPGKSSARLLLPLLQAYPGRVHVNLFRSPHLNGIMAKLVPPRFNEGWGTWHAKIYGADDDIIIGGANLSKVYFTNRRDRYIHLQQNSRLADYCLDFLKTVSTFSFRLLPSNDAQPSSQYSYPQEDYLVDWPDSQTHPHQIHTKVESAFKTFQASHLSATPSESNDVHLHPLIQGGQFNVREEEETLHSLFDYLKTDETRPLLDLTSGYFNLYKPYQKLVLDAKNINTRIVAASPLANGFYGSRGISNRIPEGYTILERRFMKEVRRRGSSVELNEWEQEGWTYHAKGLWLTPNGSQDPVLTLFGSTNLNARSADIDTELSFMMVVPPGKEAEEKDSDANMVLRRRLAEEVASIRAHAREWRGEERTVRPLTPFMLALVKDKL</sequence>
<evidence type="ECO:0000256" key="1">
    <source>
        <dbReference type="ARBA" id="ARBA00005042"/>
    </source>
</evidence>
<dbReference type="OrthoDB" id="10250191at2759"/>
<evidence type="ECO:0000256" key="9">
    <source>
        <dbReference type="ARBA" id="ARBA00048586"/>
    </source>
</evidence>
<name>A0A0D7BL61_9AGAR</name>
<keyword evidence="4 10" id="KW-0808">Transferase</keyword>
<evidence type="ECO:0000256" key="5">
    <source>
        <dbReference type="ARBA" id="ARBA00022737"/>
    </source>
</evidence>
<dbReference type="Gene3D" id="3.30.870.10">
    <property type="entry name" value="Endonuclease Chain A"/>
    <property type="match status" value="2"/>
</dbReference>
<comment type="pathway">
    <text evidence="1 10">Phospholipid metabolism; phosphatidylglycerol biosynthesis; phosphatidylglycerol from CDP-diacylglycerol: step 1/2.</text>
</comment>
<keyword evidence="13" id="KW-1185">Reference proteome</keyword>
<evidence type="ECO:0000256" key="4">
    <source>
        <dbReference type="ARBA" id="ARBA00022679"/>
    </source>
</evidence>
<evidence type="ECO:0000256" key="3">
    <source>
        <dbReference type="ARBA" id="ARBA00022516"/>
    </source>
</evidence>
<comment type="function">
    <text evidence="10">Functions in the biosynthesis of the anionic phospholipids phosphatidylglycerol and cardiolipin.</text>
</comment>
<evidence type="ECO:0000256" key="10">
    <source>
        <dbReference type="RuleBase" id="RU365024"/>
    </source>
</evidence>
<dbReference type="SUPFAM" id="SSF56024">
    <property type="entry name" value="Phospholipase D/nuclease"/>
    <property type="match status" value="1"/>
</dbReference>
<dbReference type="GO" id="GO:0005739">
    <property type="term" value="C:mitochondrion"/>
    <property type="evidence" value="ECO:0007669"/>
    <property type="project" value="UniProtKB-SubCell"/>
</dbReference>
<evidence type="ECO:0000259" key="11">
    <source>
        <dbReference type="PROSITE" id="PS50035"/>
    </source>
</evidence>
<evidence type="ECO:0000256" key="7">
    <source>
        <dbReference type="ARBA" id="ARBA00023209"/>
    </source>
</evidence>
<dbReference type="EMBL" id="KN880457">
    <property type="protein sequence ID" value="KIY71182.1"/>
    <property type="molecule type" value="Genomic_DNA"/>
</dbReference>
<keyword evidence="10" id="KW-0067">ATP-binding</keyword>
<dbReference type="STRING" id="1314674.A0A0D7BL61"/>
<dbReference type="PROSITE" id="PS50035">
    <property type="entry name" value="PLD"/>
    <property type="match status" value="1"/>
</dbReference>
<dbReference type="EC" id="2.7.8.5" evidence="10"/>
<evidence type="ECO:0000256" key="6">
    <source>
        <dbReference type="ARBA" id="ARBA00023098"/>
    </source>
</evidence>
<evidence type="ECO:0000313" key="12">
    <source>
        <dbReference type="EMBL" id="KIY71182.1"/>
    </source>
</evidence>
<comment type="similarity">
    <text evidence="2 10">Belongs to the CDP-alcohol phosphatidyltransferase class-II family.</text>
</comment>
<keyword evidence="10" id="KW-0496">Mitochondrion</keyword>
<dbReference type="GO" id="GO:0005524">
    <property type="term" value="F:ATP binding"/>
    <property type="evidence" value="ECO:0007669"/>
    <property type="project" value="UniProtKB-KW"/>
</dbReference>
<feature type="domain" description="PLD phosphodiesterase" evidence="11">
    <location>
        <begin position="155"/>
        <end position="176"/>
    </location>
</feature>
<protein>
    <recommendedName>
        <fullName evidence="10">CDP-diacylglycerol--glycerol-3-phosphate 3-phosphatidyltransferase</fullName>
        <ecNumber evidence="10">2.7.8.5</ecNumber>
    </recommendedName>
</protein>
<dbReference type="InterPro" id="IPR001736">
    <property type="entry name" value="PLipase_D/transphosphatidylase"/>
</dbReference>
<keyword evidence="5" id="KW-0677">Repeat</keyword>
<evidence type="ECO:0000256" key="8">
    <source>
        <dbReference type="ARBA" id="ARBA00023264"/>
    </source>
</evidence>